<dbReference type="InterPro" id="IPR021565">
    <property type="entry name" value="Rbsn_Rab-bd"/>
</dbReference>
<dbReference type="Gene3D" id="3.30.40.10">
    <property type="entry name" value="Zinc/RING finger domain, C3HC4 (zinc finger)"/>
    <property type="match status" value="1"/>
</dbReference>
<dbReference type="InterPro" id="IPR011011">
    <property type="entry name" value="Znf_FYVE_PHD"/>
</dbReference>
<dbReference type="InterPro" id="IPR013083">
    <property type="entry name" value="Znf_RING/FYVE/PHD"/>
</dbReference>
<evidence type="ECO:0000259" key="8">
    <source>
        <dbReference type="PROSITE" id="PS50178"/>
    </source>
</evidence>
<keyword evidence="3" id="KW-0862">Zinc</keyword>
<dbReference type="InterPro" id="IPR000306">
    <property type="entry name" value="Znf_FYVE"/>
</dbReference>
<feature type="coiled-coil region" evidence="5">
    <location>
        <begin position="472"/>
        <end position="499"/>
    </location>
</feature>
<evidence type="ECO:0000259" key="7">
    <source>
        <dbReference type="PROSITE" id="PS50157"/>
    </source>
</evidence>
<dbReference type="AlphaFoldDB" id="A0A6F9DWZ8"/>
<dbReference type="PROSITE" id="PS50178">
    <property type="entry name" value="ZF_FYVE"/>
    <property type="match status" value="1"/>
</dbReference>
<dbReference type="PROSITE" id="PS50157">
    <property type="entry name" value="ZINC_FINGER_C2H2_2"/>
    <property type="match status" value="1"/>
</dbReference>
<dbReference type="SUPFAM" id="SSF57903">
    <property type="entry name" value="FYVE/PHD zinc finger"/>
    <property type="match status" value="1"/>
</dbReference>
<evidence type="ECO:0000256" key="2">
    <source>
        <dbReference type="ARBA" id="ARBA00022771"/>
    </source>
</evidence>
<dbReference type="PANTHER" id="PTHR13510:SF44">
    <property type="entry name" value="RABENOSYN-5"/>
    <property type="match status" value="1"/>
</dbReference>
<dbReference type="GO" id="GO:0008270">
    <property type="term" value="F:zinc ion binding"/>
    <property type="evidence" value="ECO:0007669"/>
    <property type="project" value="UniProtKB-KW"/>
</dbReference>
<sequence length="649" mass="74725">MDEDIREGFLCPICVKDLGSFHKLQHHFESAHTAEDKAVFDQVKGLFTKAKGKILGRNEIAQIPDESYTTSSHQEQTIWEPQEIGITKSHFDTYKKVRDSRIDRFVIESNKVLIRLDKLMGHSKLTGKQNSKEFEQTLVPWVRDGDVPFCPTCGDRFYVTRRRHHCRLCGSIMCTKCSLFVPYDFADELVETLRESTSSMPRQRSRSLLVLPQSSSDNDMTVRCCHDCYRILRKRKDKIEQKYNQPLLVAFYEKLQTAKTTAEKLAPKYKEMATSLNQGEETFELGKANDLRLKLMKLYEVIDVVSKKIAAMDTENEENPPPGICLQLQSSIRRASHMYLQENMLTLQSLPSLPKLELLQKERRKEQERRVRRQREEAERERAEAKRLQELEKIKQERELAERDKMETSSFKRHQRQVSDISLNGIVLREGWTADNGIEKDVLQNHQHKNDEPDPLMEQIQHVQKMLHQAANAGQAEAVKTLTLNLEELKTEYKKQQSIKAFGGGVSNRGKTHSPNLGHSIQVNKNPFLDKKLPVRKSTPRPTSVKVAKSPNPFLEDEDSSSNPFLEDDDDSLNPFLSSPVQDAETNPFLTSNNYSPVSENETHQDPVFHQICYISKCLDNAVKSGKQDEAAILRQNLQELQSLYNKSR</sequence>
<evidence type="ECO:0000256" key="4">
    <source>
        <dbReference type="PROSITE-ProRule" id="PRU00042"/>
    </source>
</evidence>
<dbReference type="InterPro" id="IPR017455">
    <property type="entry name" value="Znf_FYVE-rel"/>
</dbReference>
<keyword evidence="1" id="KW-0479">Metal-binding</keyword>
<evidence type="ECO:0000256" key="3">
    <source>
        <dbReference type="ARBA" id="ARBA00022833"/>
    </source>
</evidence>
<dbReference type="Gene3D" id="4.10.860.20">
    <property type="entry name" value="Rabenosyn, Rab binding domain"/>
    <property type="match status" value="2"/>
</dbReference>
<reference evidence="9" key="1">
    <citation type="submission" date="2020-04" db="EMBL/GenBank/DDBJ databases">
        <authorList>
            <person name="Neveu A P."/>
        </authorList>
    </citation>
    <scope>NUCLEOTIDE SEQUENCE</scope>
    <source>
        <tissue evidence="9">Whole embryo</tissue>
    </source>
</reference>
<dbReference type="CDD" id="cd15716">
    <property type="entry name" value="FYVE_RBNS5"/>
    <property type="match status" value="1"/>
</dbReference>
<protein>
    <submittedName>
        <fullName evidence="9">Rabenosyn-5</fullName>
    </submittedName>
</protein>
<evidence type="ECO:0000256" key="5">
    <source>
        <dbReference type="SAM" id="Coils"/>
    </source>
</evidence>
<proteinExistence type="evidence at transcript level"/>
<evidence type="ECO:0000313" key="9">
    <source>
        <dbReference type="EMBL" id="CAB3267942.1"/>
    </source>
</evidence>
<dbReference type="Pfam" id="PF11464">
    <property type="entry name" value="Rbsn"/>
    <property type="match status" value="1"/>
</dbReference>
<keyword evidence="2 4" id="KW-0863">Zinc-finger</keyword>
<dbReference type="SMART" id="SM00064">
    <property type="entry name" value="FYVE"/>
    <property type="match status" value="1"/>
</dbReference>
<organism evidence="9">
    <name type="scientific">Phallusia mammillata</name>
    <dbReference type="NCBI Taxonomy" id="59560"/>
    <lineage>
        <taxon>Eukaryota</taxon>
        <taxon>Metazoa</taxon>
        <taxon>Chordata</taxon>
        <taxon>Tunicata</taxon>
        <taxon>Ascidiacea</taxon>
        <taxon>Phlebobranchia</taxon>
        <taxon>Ascidiidae</taxon>
        <taxon>Phallusia</taxon>
    </lineage>
</organism>
<dbReference type="InterPro" id="IPR013087">
    <property type="entry name" value="Znf_C2H2_type"/>
</dbReference>
<feature type="region of interest" description="Disordered" evidence="6">
    <location>
        <begin position="504"/>
        <end position="603"/>
    </location>
</feature>
<name>A0A6F9DWZ8_9ASCI</name>
<dbReference type="SUPFAM" id="SSF140125">
    <property type="entry name" value="Rabenosyn-5 Rab-binding domain-like"/>
    <property type="match status" value="2"/>
</dbReference>
<dbReference type="PROSITE" id="PS00028">
    <property type="entry name" value="ZINC_FINGER_C2H2_1"/>
    <property type="match status" value="1"/>
</dbReference>
<feature type="compositionally biased region" description="Polar residues" evidence="6">
    <location>
        <begin position="575"/>
        <end position="600"/>
    </location>
</feature>
<gene>
    <name evidence="9" type="primary">Zfyve20</name>
</gene>
<dbReference type="InterPro" id="IPR036531">
    <property type="entry name" value="Rbsn_Rab-bd_sf"/>
</dbReference>
<dbReference type="InterPro" id="IPR052727">
    <property type="entry name" value="Rab4/Rab5_effector"/>
</dbReference>
<keyword evidence="5" id="KW-0175">Coiled coil</keyword>
<feature type="domain" description="C2H2-type" evidence="7">
    <location>
        <begin position="9"/>
        <end position="37"/>
    </location>
</feature>
<feature type="domain" description="FYVE-type" evidence="8">
    <location>
        <begin position="144"/>
        <end position="233"/>
    </location>
</feature>
<dbReference type="EMBL" id="LR792080">
    <property type="protein sequence ID" value="CAB3267942.1"/>
    <property type="molecule type" value="mRNA"/>
</dbReference>
<dbReference type="PANTHER" id="PTHR13510">
    <property type="entry name" value="FYVE-FINGER-CONTAINING RAB5 EFFECTOR PROTEIN RABENOSYN-5-RELATED"/>
    <property type="match status" value="1"/>
</dbReference>
<evidence type="ECO:0000256" key="6">
    <source>
        <dbReference type="SAM" id="MobiDB-lite"/>
    </source>
</evidence>
<feature type="region of interest" description="Disordered" evidence="6">
    <location>
        <begin position="361"/>
        <end position="384"/>
    </location>
</feature>
<dbReference type="Pfam" id="PF01363">
    <property type="entry name" value="FYVE"/>
    <property type="match status" value="1"/>
</dbReference>
<accession>A0A6F9DWZ8</accession>
<feature type="compositionally biased region" description="Acidic residues" evidence="6">
    <location>
        <begin position="555"/>
        <end position="572"/>
    </location>
</feature>
<evidence type="ECO:0000256" key="1">
    <source>
        <dbReference type="ARBA" id="ARBA00022723"/>
    </source>
</evidence>
<feature type="compositionally biased region" description="Polar residues" evidence="6">
    <location>
        <begin position="513"/>
        <end position="525"/>
    </location>
</feature>